<gene>
    <name evidence="10" type="ORF">SAMN02745207_02656</name>
</gene>
<keyword evidence="11" id="KW-1185">Reference proteome</keyword>
<dbReference type="PANTHER" id="PTHR45266:SF3">
    <property type="entry name" value="OXALOACETATE DECARBOXYLASE ALPHA CHAIN"/>
    <property type="match status" value="1"/>
</dbReference>
<evidence type="ECO:0000256" key="8">
    <source>
        <dbReference type="RuleBase" id="RU364072"/>
    </source>
</evidence>
<comment type="pathway">
    <text evidence="1 8">Lipid metabolism; fatty acid biosynthesis.</text>
</comment>
<comment type="function">
    <text evidence="8">This protein is a component of the acetyl coenzyme A carboxylase complex; first, biotin carboxylase catalyzes the carboxylation of the carrier protein and then the transcarboxylase transfers the carboxyl group to form malonyl-CoA.</text>
</comment>
<dbReference type="STRING" id="1121316.SAMN02745207_02656"/>
<accession>A0A1M5W4E4</accession>
<dbReference type="AlphaFoldDB" id="A0A1M5W4E4"/>
<keyword evidence="3 8" id="KW-0444">Lipid biosynthesis</keyword>
<proteinExistence type="predicted"/>
<dbReference type="InterPro" id="IPR011053">
    <property type="entry name" value="Single_hybrid_motif"/>
</dbReference>
<keyword evidence="4 8" id="KW-0276">Fatty acid metabolism</keyword>
<organism evidence="10 11">
    <name type="scientific">Clostridium grantii DSM 8605</name>
    <dbReference type="NCBI Taxonomy" id="1121316"/>
    <lineage>
        <taxon>Bacteria</taxon>
        <taxon>Bacillati</taxon>
        <taxon>Bacillota</taxon>
        <taxon>Clostridia</taxon>
        <taxon>Eubacteriales</taxon>
        <taxon>Clostridiaceae</taxon>
        <taxon>Clostridium</taxon>
    </lineage>
</organism>
<name>A0A1M5W4E4_9CLOT</name>
<evidence type="ECO:0000313" key="10">
    <source>
        <dbReference type="EMBL" id="SHH82330.1"/>
    </source>
</evidence>
<dbReference type="SUPFAM" id="SSF51230">
    <property type="entry name" value="Single hybrid motif"/>
    <property type="match status" value="1"/>
</dbReference>
<protein>
    <recommendedName>
        <fullName evidence="2 8">Biotin carboxyl carrier protein of acetyl-CoA carboxylase</fullName>
    </recommendedName>
</protein>
<dbReference type="PROSITE" id="PS50968">
    <property type="entry name" value="BIOTINYL_LIPOYL"/>
    <property type="match status" value="1"/>
</dbReference>
<dbReference type="InterPro" id="IPR000089">
    <property type="entry name" value="Biotin_lipoyl"/>
</dbReference>
<evidence type="ECO:0000259" key="9">
    <source>
        <dbReference type="PROSITE" id="PS50968"/>
    </source>
</evidence>
<dbReference type="PANTHER" id="PTHR45266">
    <property type="entry name" value="OXALOACETATE DECARBOXYLASE ALPHA CHAIN"/>
    <property type="match status" value="1"/>
</dbReference>
<dbReference type="OrthoDB" id="9811735at2"/>
<evidence type="ECO:0000256" key="3">
    <source>
        <dbReference type="ARBA" id="ARBA00022516"/>
    </source>
</evidence>
<dbReference type="UniPathway" id="UPA00094"/>
<dbReference type="PRINTS" id="PR01071">
    <property type="entry name" value="ACOABIOTINCC"/>
</dbReference>
<evidence type="ECO:0000313" key="11">
    <source>
        <dbReference type="Proteomes" id="UP000184447"/>
    </source>
</evidence>
<keyword evidence="7 8" id="KW-0092">Biotin</keyword>
<dbReference type="InterPro" id="IPR001882">
    <property type="entry name" value="Biotin_BS"/>
</dbReference>
<evidence type="ECO:0000256" key="5">
    <source>
        <dbReference type="ARBA" id="ARBA00023098"/>
    </source>
</evidence>
<feature type="domain" description="Lipoyl-binding" evidence="9">
    <location>
        <begin position="87"/>
        <end position="163"/>
    </location>
</feature>
<evidence type="ECO:0000256" key="7">
    <source>
        <dbReference type="ARBA" id="ARBA00023267"/>
    </source>
</evidence>
<dbReference type="GO" id="GO:0006633">
    <property type="term" value="P:fatty acid biosynthetic process"/>
    <property type="evidence" value="ECO:0007669"/>
    <property type="project" value="UniProtKB-UniPathway"/>
</dbReference>
<evidence type="ECO:0000256" key="6">
    <source>
        <dbReference type="ARBA" id="ARBA00023160"/>
    </source>
</evidence>
<keyword evidence="6 8" id="KW-0275">Fatty acid biosynthesis</keyword>
<dbReference type="CDD" id="cd06850">
    <property type="entry name" value="biotinyl_domain"/>
    <property type="match status" value="1"/>
</dbReference>
<reference evidence="10 11" key="1">
    <citation type="submission" date="2016-11" db="EMBL/GenBank/DDBJ databases">
        <authorList>
            <person name="Jaros S."/>
            <person name="Januszkiewicz K."/>
            <person name="Wedrychowicz H."/>
        </authorList>
    </citation>
    <scope>NUCLEOTIDE SEQUENCE [LARGE SCALE GENOMIC DNA]</scope>
    <source>
        <strain evidence="10 11">DSM 8605</strain>
    </source>
</reference>
<evidence type="ECO:0000256" key="2">
    <source>
        <dbReference type="ARBA" id="ARBA00017562"/>
    </source>
</evidence>
<dbReference type="NCBIfam" id="TIGR00531">
    <property type="entry name" value="BCCP"/>
    <property type="match status" value="1"/>
</dbReference>
<dbReference type="EMBL" id="FQXM01000015">
    <property type="protein sequence ID" value="SHH82330.1"/>
    <property type="molecule type" value="Genomic_DNA"/>
</dbReference>
<dbReference type="InterPro" id="IPR050709">
    <property type="entry name" value="Biotin_Carboxyl_Carrier/Decarb"/>
</dbReference>
<dbReference type="Pfam" id="PF00364">
    <property type="entry name" value="Biotin_lipoyl"/>
    <property type="match status" value="1"/>
</dbReference>
<evidence type="ECO:0000256" key="4">
    <source>
        <dbReference type="ARBA" id="ARBA00022832"/>
    </source>
</evidence>
<dbReference type="GO" id="GO:0003989">
    <property type="term" value="F:acetyl-CoA carboxylase activity"/>
    <property type="evidence" value="ECO:0007669"/>
    <property type="project" value="InterPro"/>
</dbReference>
<dbReference type="RefSeq" id="WP_073338908.1">
    <property type="nucleotide sequence ID" value="NZ_FQXM01000015.1"/>
</dbReference>
<dbReference type="InterPro" id="IPR001249">
    <property type="entry name" value="AcCoA_biotinCC"/>
</dbReference>
<dbReference type="GO" id="GO:0009317">
    <property type="term" value="C:acetyl-CoA carboxylase complex"/>
    <property type="evidence" value="ECO:0007669"/>
    <property type="project" value="InterPro"/>
</dbReference>
<dbReference type="PROSITE" id="PS00188">
    <property type="entry name" value="BIOTIN"/>
    <property type="match status" value="1"/>
</dbReference>
<evidence type="ECO:0000256" key="1">
    <source>
        <dbReference type="ARBA" id="ARBA00005194"/>
    </source>
</evidence>
<dbReference type="Proteomes" id="UP000184447">
    <property type="component" value="Unassembled WGS sequence"/>
</dbReference>
<dbReference type="Gene3D" id="2.40.50.100">
    <property type="match status" value="1"/>
</dbReference>
<sequence length="165" mass="18706">MDYKNIEHLIKVMSESNLTELEIDGDDVKIKMKKEKEVFKEIKNGIEPKISIEDKVVYGKTEVKDNYNDSKATAVLSQITVENTDECEEVVSPIVGTFYQSSSPDAEAYVEVGSKVKKGEIIAIIEAMKLMNEIEAEFDMEIVDIIVKNEAMVEYGETLFKVKRI</sequence>
<keyword evidence="5 8" id="KW-0443">Lipid metabolism</keyword>